<dbReference type="OrthoDB" id="19932at2759"/>
<feature type="transmembrane region" description="Helical" evidence="8">
    <location>
        <begin position="323"/>
        <end position="346"/>
    </location>
</feature>
<evidence type="ECO:0000256" key="6">
    <source>
        <dbReference type="ARBA" id="ARBA00023136"/>
    </source>
</evidence>
<feature type="compositionally biased region" description="Acidic residues" evidence="7">
    <location>
        <begin position="474"/>
        <end position="483"/>
    </location>
</feature>
<evidence type="ECO:0008006" key="14">
    <source>
        <dbReference type="Google" id="ProtNLM"/>
    </source>
</evidence>
<name>A0A316U2L3_9BASI</name>
<keyword evidence="13" id="KW-1185">Reference proteome</keyword>
<keyword evidence="5 8" id="KW-1133">Transmembrane helix</keyword>
<dbReference type="GO" id="GO:0016020">
    <property type="term" value="C:membrane"/>
    <property type="evidence" value="ECO:0007669"/>
    <property type="project" value="UniProtKB-SubCell"/>
</dbReference>
<keyword evidence="3 8" id="KW-0812">Transmembrane</keyword>
<dbReference type="InterPro" id="IPR009637">
    <property type="entry name" value="GPR107/GPR108-like"/>
</dbReference>
<accession>A0A316U2L3</accession>
<evidence type="ECO:0000313" key="13">
    <source>
        <dbReference type="Proteomes" id="UP000245942"/>
    </source>
</evidence>
<dbReference type="Proteomes" id="UP000245942">
    <property type="component" value="Unassembled WGS sequence"/>
</dbReference>
<dbReference type="PANTHER" id="PTHR21229:SF1">
    <property type="entry name" value="GH17801P"/>
    <property type="match status" value="1"/>
</dbReference>
<keyword evidence="4 9" id="KW-0732">Signal</keyword>
<evidence type="ECO:0000259" key="10">
    <source>
        <dbReference type="Pfam" id="PF06814"/>
    </source>
</evidence>
<dbReference type="RefSeq" id="XP_025346712.1">
    <property type="nucleotide sequence ID" value="XM_025490972.1"/>
</dbReference>
<feature type="transmembrane region" description="Helical" evidence="8">
    <location>
        <begin position="352"/>
        <end position="376"/>
    </location>
</feature>
<comment type="subcellular location">
    <subcellularLocation>
        <location evidence="1">Membrane</location>
        <topology evidence="1">Multi-pass membrane protein</topology>
    </subcellularLocation>
</comment>
<proteinExistence type="inferred from homology"/>
<dbReference type="InterPro" id="IPR053938">
    <property type="entry name" value="PTM1-like_N"/>
</dbReference>
<evidence type="ECO:0000313" key="12">
    <source>
        <dbReference type="EMBL" id="PWN19552.1"/>
    </source>
</evidence>
<feature type="transmembrane region" description="Helical" evidence="8">
    <location>
        <begin position="437"/>
        <end position="458"/>
    </location>
</feature>
<dbReference type="GeneID" id="37012706"/>
<comment type="similarity">
    <text evidence="2">Belongs to the LU7TM family.</text>
</comment>
<dbReference type="PANTHER" id="PTHR21229">
    <property type="entry name" value="LUNG SEVEN TRANSMEMBRANE RECEPTOR"/>
    <property type="match status" value="1"/>
</dbReference>
<keyword evidence="6 8" id="KW-0472">Membrane</keyword>
<feature type="compositionally biased region" description="Low complexity" evidence="7">
    <location>
        <begin position="559"/>
        <end position="570"/>
    </location>
</feature>
<evidence type="ECO:0000256" key="3">
    <source>
        <dbReference type="ARBA" id="ARBA00022692"/>
    </source>
</evidence>
<dbReference type="Pfam" id="PF06814">
    <property type="entry name" value="GOST_TM"/>
    <property type="match status" value="1"/>
</dbReference>
<feature type="chain" id="PRO_5016384585" description="PTM1-member of the major facilitator superfamily" evidence="9">
    <location>
        <begin position="37"/>
        <end position="599"/>
    </location>
</feature>
<evidence type="ECO:0000259" key="11">
    <source>
        <dbReference type="Pfam" id="PF21902"/>
    </source>
</evidence>
<feature type="transmembrane region" description="Helical" evidence="8">
    <location>
        <begin position="202"/>
        <end position="222"/>
    </location>
</feature>
<feature type="region of interest" description="Disordered" evidence="7">
    <location>
        <begin position="474"/>
        <end position="599"/>
    </location>
</feature>
<dbReference type="EMBL" id="KZ819331">
    <property type="protein sequence ID" value="PWN19552.1"/>
    <property type="molecule type" value="Genomic_DNA"/>
</dbReference>
<reference evidence="12 13" key="1">
    <citation type="journal article" date="2018" name="Mol. Biol. Evol.">
        <title>Broad Genomic Sampling Reveals a Smut Pathogenic Ancestry of the Fungal Clade Ustilaginomycotina.</title>
        <authorList>
            <person name="Kijpornyongpan T."/>
            <person name="Mondo S.J."/>
            <person name="Barry K."/>
            <person name="Sandor L."/>
            <person name="Lee J."/>
            <person name="Lipzen A."/>
            <person name="Pangilinan J."/>
            <person name="LaButti K."/>
            <person name="Hainaut M."/>
            <person name="Henrissat B."/>
            <person name="Grigoriev I.V."/>
            <person name="Spatafora J.W."/>
            <person name="Aime M.C."/>
        </authorList>
    </citation>
    <scope>NUCLEOTIDE SEQUENCE [LARGE SCALE GENOMIC DNA]</scope>
    <source>
        <strain evidence="12 13">MCA 4718</strain>
    </source>
</reference>
<evidence type="ECO:0000256" key="9">
    <source>
        <dbReference type="SAM" id="SignalP"/>
    </source>
</evidence>
<sequence length="599" mass="65756">MAHASHPRSRKPSLSLSLLVLYASALLALLAHTASAYQVPVSDADALRQTCSGMWAGKNTSIDLTFKPNSTGIIATIFYEWSDFDRLGKDGPEKDVFGYSLKSYVCTPLAVRQSLCEDTDLGNFIVDGTAPSVQKQKMDFGTGNTQQEIISYKVNSTGYYCVGATAVPFTSRGVHASFQGLVNFHNAFKGELPGGEYPKVGFYFGLTSLYILLGFGWGYLCIKHKAELLPIQHFISGLSVLLIIEQMITWLYYSYLNSHVIEYWRLASLNGNAGETWTARALLVLEGLLDSTRNSASFFLLLIVSMGYGIVRPQLEPRTMFMVKCLTAVHLICGWLYSVGIVLLSIEAGGTWVFLFIFPLAFSLTTFMSWTLNSLNATIAHLTARKQSFKLAFFRRLWRILVIAIVVIFAFFVLSTISFSNAGTENYPSETWRYRWFLLDGWTSCLYLGVFVAIAWIFRPTGYNMRLSMSDELATGDDPEGGDMELGGAYAGFEQHGDDSDDEDDGKKTKSTGGGAQASNGGPSLTAGPPAYEADPNGGVGEESVVMFSVGDEEEEDQSMSSTGGRSSSRPVHRPTDTHHGNESEETLMAGTDKDSKQD</sequence>
<dbReference type="GO" id="GO:0005829">
    <property type="term" value="C:cytosol"/>
    <property type="evidence" value="ECO:0007669"/>
    <property type="project" value="GOC"/>
</dbReference>
<dbReference type="InterPro" id="IPR053937">
    <property type="entry name" value="GOST_TM"/>
</dbReference>
<dbReference type="STRING" id="1684307.A0A316U2L3"/>
<dbReference type="AlphaFoldDB" id="A0A316U2L3"/>
<dbReference type="GO" id="GO:0042147">
    <property type="term" value="P:retrograde transport, endosome to Golgi"/>
    <property type="evidence" value="ECO:0007669"/>
    <property type="project" value="TreeGrafter"/>
</dbReference>
<evidence type="ECO:0000256" key="1">
    <source>
        <dbReference type="ARBA" id="ARBA00004141"/>
    </source>
</evidence>
<dbReference type="GO" id="GO:0005794">
    <property type="term" value="C:Golgi apparatus"/>
    <property type="evidence" value="ECO:0007669"/>
    <property type="project" value="TreeGrafter"/>
</dbReference>
<dbReference type="Pfam" id="PF21902">
    <property type="entry name" value="PTM1-like_N"/>
    <property type="match status" value="1"/>
</dbReference>
<feature type="transmembrane region" description="Helical" evidence="8">
    <location>
        <begin position="295"/>
        <end position="311"/>
    </location>
</feature>
<feature type="compositionally biased region" description="Basic and acidic residues" evidence="7">
    <location>
        <begin position="574"/>
        <end position="583"/>
    </location>
</feature>
<evidence type="ECO:0000256" key="7">
    <source>
        <dbReference type="SAM" id="MobiDB-lite"/>
    </source>
</evidence>
<feature type="transmembrane region" description="Helical" evidence="8">
    <location>
        <begin position="234"/>
        <end position="253"/>
    </location>
</feature>
<feature type="transmembrane region" description="Helical" evidence="8">
    <location>
        <begin position="397"/>
        <end position="417"/>
    </location>
</feature>
<organism evidence="12 13">
    <name type="scientific">Pseudomicrostroma glucosiphilum</name>
    <dbReference type="NCBI Taxonomy" id="1684307"/>
    <lineage>
        <taxon>Eukaryota</taxon>
        <taxon>Fungi</taxon>
        <taxon>Dikarya</taxon>
        <taxon>Basidiomycota</taxon>
        <taxon>Ustilaginomycotina</taxon>
        <taxon>Exobasidiomycetes</taxon>
        <taxon>Microstromatales</taxon>
        <taxon>Microstromatales incertae sedis</taxon>
        <taxon>Pseudomicrostroma</taxon>
    </lineage>
</organism>
<evidence type="ECO:0000256" key="4">
    <source>
        <dbReference type="ARBA" id="ARBA00022729"/>
    </source>
</evidence>
<evidence type="ECO:0000256" key="8">
    <source>
        <dbReference type="SAM" id="Phobius"/>
    </source>
</evidence>
<evidence type="ECO:0000256" key="5">
    <source>
        <dbReference type="ARBA" id="ARBA00022989"/>
    </source>
</evidence>
<protein>
    <recommendedName>
        <fullName evidence="14">PTM1-member of the major facilitator superfamily</fullName>
    </recommendedName>
</protein>
<feature type="domain" description="PTM1-like N-terminal" evidence="11">
    <location>
        <begin position="48"/>
        <end position="186"/>
    </location>
</feature>
<feature type="domain" description="GOST seven transmembrane" evidence="10">
    <location>
        <begin position="198"/>
        <end position="464"/>
    </location>
</feature>
<evidence type="ECO:0000256" key="2">
    <source>
        <dbReference type="ARBA" id="ARBA00007883"/>
    </source>
</evidence>
<feature type="signal peptide" evidence="9">
    <location>
        <begin position="1"/>
        <end position="36"/>
    </location>
</feature>
<gene>
    <name evidence="12" type="ORF">BCV69DRAFT_272232</name>
</gene>